<dbReference type="RefSeq" id="WP_163912307.1">
    <property type="nucleotide sequence ID" value="NZ_AP022578.1"/>
</dbReference>
<evidence type="ECO:0000313" key="3">
    <source>
        <dbReference type="EMBL" id="BBX88340.1"/>
    </source>
</evidence>
<keyword evidence="3" id="KW-0614">Plasmid</keyword>
<feature type="transmembrane region" description="Helical" evidence="2">
    <location>
        <begin position="298"/>
        <end position="323"/>
    </location>
</feature>
<feature type="transmembrane region" description="Helical" evidence="2">
    <location>
        <begin position="92"/>
        <end position="111"/>
    </location>
</feature>
<dbReference type="Proteomes" id="UP000465609">
    <property type="component" value="Plasmid pJCM15296"/>
</dbReference>
<keyword evidence="2" id="KW-0812">Transmembrane</keyword>
<keyword evidence="2" id="KW-1133">Transmembrane helix</keyword>
<evidence type="ECO:0000256" key="2">
    <source>
        <dbReference type="SAM" id="Phobius"/>
    </source>
</evidence>
<evidence type="ECO:0000313" key="4">
    <source>
        <dbReference type="Proteomes" id="UP000465609"/>
    </source>
</evidence>
<feature type="transmembrane region" description="Helical" evidence="2">
    <location>
        <begin position="12"/>
        <end position="37"/>
    </location>
</feature>
<reference evidence="3 4" key="1">
    <citation type="journal article" date="2019" name="Emerg. Microbes Infect.">
        <title>Comprehensive subspecies identification of 175 nontuberculous mycobacteria species based on 7547 genomic profiles.</title>
        <authorList>
            <person name="Matsumoto Y."/>
            <person name="Kinjo T."/>
            <person name="Motooka D."/>
            <person name="Nabeya D."/>
            <person name="Jung N."/>
            <person name="Uechi K."/>
            <person name="Horii T."/>
            <person name="Iida T."/>
            <person name="Fujita J."/>
            <person name="Nakamura S."/>
        </authorList>
    </citation>
    <scope>NUCLEOTIDE SEQUENCE [LARGE SCALE GENOMIC DNA]</scope>
    <source>
        <strain evidence="3 4">JCM 15296</strain>
        <plasmid evidence="3">pJCM15296</plasmid>
    </source>
</reference>
<proteinExistence type="predicted"/>
<organism evidence="3 4">
    <name type="scientific">Mycolicibacterium aubagnense</name>
    <dbReference type="NCBI Taxonomy" id="319707"/>
    <lineage>
        <taxon>Bacteria</taxon>
        <taxon>Bacillati</taxon>
        <taxon>Actinomycetota</taxon>
        <taxon>Actinomycetes</taxon>
        <taxon>Mycobacteriales</taxon>
        <taxon>Mycobacteriaceae</taxon>
        <taxon>Mycolicibacterium</taxon>
    </lineage>
</organism>
<feature type="transmembrane region" description="Helical" evidence="2">
    <location>
        <begin position="267"/>
        <end position="286"/>
    </location>
</feature>
<feature type="transmembrane region" description="Helical" evidence="2">
    <location>
        <begin position="67"/>
        <end position="86"/>
    </location>
</feature>
<feature type="transmembrane region" description="Helical" evidence="2">
    <location>
        <begin position="335"/>
        <end position="356"/>
    </location>
</feature>
<keyword evidence="4" id="KW-1185">Reference proteome</keyword>
<evidence type="ECO:0000256" key="1">
    <source>
        <dbReference type="SAM" id="MobiDB-lite"/>
    </source>
</evidence>
<feature type="transmembrane region" description="Helical" evidence="2">
    <location>
        <begin position="239"/>
        <end position="261"/>
    </location>
</feature>
<geneLocation type="plasmid" evidence="3 4">
    <name>pJCM15296</name>
</geneLocation>
<protein>
    <recommendedName>
        <fullName evidence="5">TrbL/VirB6 plasmid conjugal transfer protein</fullName>
    </recommendedName>
</protein>
<keyword evidence="2" id="KW-0472">Membrane</keyword>
<accession>A0ABN5Z2J6</accession>
<name>A0ABN5Z2J6_9MYCO</name>
<gene>
    <name evidence="3" type="ORF">MAUB_65410</name>
</gene>
<feature type="region of interest" description="Disordered" evidence="1">
    <location>
        <begin position="410"/>
        <end position="468"/>
    </location>
</feature>
<sequence length="468" mass="49891">MDRLGDDNRDHHGAIATVLTTEAAAMVFIAGVALWFLRFTLSSTWLVTIAQIGQPVFAAVHKLVDDMWLGPMAVVLCIAVGAAHWARGRHGSAWSVWGTGVVMAVLLLTLFRNPVEDLYSDHGIMAMGRSTGFDLALMARNGSYVPGQGLDAQLDHLTSNIVTAAVRWPLQALNFGTVVDNHGNCADAWSTAIRNANGQGDGPAHAMGPAGDQQGGVCGYTEALAHAQFLGANDMMLGAVYVLMITLFSLFLTYVGVTVMLVGLKALFFGIIVGPAFLFGIAGLARARAFAKHCGWQIGIHAVEMTAFTAYLGIVTGWIMWLLTTSSVGSPDAMVTPRMIMLGLSSVVVALLFHFIDKKFHADGLGTIGHYVSGAYHATAGAARGQYDDARSAVDQGRKAHRRYRDWRNRGIDDDYDSEEDEVRASAEAEKSAPGFDVVKPRPTDGGASGGAAKSGKAADAARRPRRS</sequence>
<evidence type="ECO:0008006" key="5">
    <source>
        <dbReference type="Google" id="ProtNLM"/>
    </source>
</evidence>
<dbReference type="EMBL" id="AP022578">
    <property type="protein sequence ID" value="BBX88340.1"/>
    <property type="molecule type" value="Genomic_DNA"/>
</dbReference>